<dbReference type="STRING" id="905079.L1ISR1"/>
<organism evidence="1">
    <name type="scientific">Guillardia theta (strain CCMP2712)</name>
    <name type="common">Cryptophyte</name>
    <dbReference type="NCBI Taxonomy" id="905079"/>
    <lineage>
        <taxon>Eukaryota</taxon>
        <taxon>Cryptophyceae</taxon>
        <taxon>Pyrenomonadales</taxon>
        <taxon>Geminigeraceae</taxon>
        <taxon>Guillardia</taxon>
    </lineage>
</organism>
<dbReference type="PANTHER" id="PTHR35757:SF1">
    <property type="entry name" value="THERMOSOME SUBUNIT GAMMA"/>
    <property type="match status" value="1"/>
</dbReference>
<dbReference type="OrthoDB" id="45571at2759"/>
<dbReference type="Proteomes" id="UP000011087">
    <property type="component" value="Unassembled WGS sequence"/>
</dbReference>
<evidence type="ECO:0000313" key="1">
    <source>
        <dbReference type="EMBL" id="EKX39281.1"/>
    </source>
</evidence>
<evidence type="ECO:0000313" key="2">
    <source>
        <dbReference type="EnsemblProtists" id="EKX39281"/>
    </source>
</evidence>
<protein>
    <submittedName>
        <fullName evidence="1 2">Uncharacterized protein</fullName>
    </submittedName>
</protein>
<dbReference type="PANTHER" id="PTHR35757">
    <property type="entry name" value="THERMOSOME SUBUNIT GAMMA"/>
    <property type="match status" value="1"/>
</dbReference>
<dbReference type="KEGG" id="gtt:GUITHDRAFT_143680"/>
<dbReference type="PaxDb" id="55529-EKX39281"/>
<dbReference type="OMA" id="IFIANWA"/>
<evidence type="ECO:0000313" key="3">
    <source>
        <dbReference type="Proteomes" id="UP000011087"/>
    </source>
</evidence>
<dbReference type="HOGENOM" id="CLU_039107_0_0_1"/>
<dbReference type="eggNOG" id="ENOG502QQBM">
    <property type="taxonomic scope" value="Eukaryota"/>
</dbReference>
<sequence>MVHLADPLYYRQLLNATSQYEKVLYELIVDEDVVERDEAGWKRLKETLVPANDERVMAARNGFQAQLEAIDYCRENWFLADLDRKTIKTLQAQRGEGLPPNAFQAAMAGWGTGNFRRLPESLRDLIRKWLRAPIWLVPCPEGAMLMLDWAMSEKGSLSEVLMAMLDSVRSFNFRSLGKLAFGQLLVSGTMACDGPQTVIISERNKEAIHEILRLKEDGVKQTALLYGDRRLRTQHGFQRGQTRWLTAWRIAVPEPQVSLENLVFLLATYLCLDGIDWLSTISSLAEEISNSRFDSAMVLAVAYLARHGILYYSVGRWFVAWDKPLFVDSNLQ</sequence>
<dbReference type="EMBL" id="JH993041">
    <property type="protein sequence ID" value="EKX39281.1"/>
    <property type="molecule type" value="Genomic_DNA"/>
</dbReference>
<gene>
    <name evidence="1" type="ORF">GUITHDRAFT_143680</name>
</gene>
<reference evidence="2" key="3">
    <citation type="submission" date="2016-03" db="UniProtKB">
        <authorList>
            <consortium name="EnsemblProtists"/>
        </authorList>
    </citation>
    <scope>IDENTIFICATION</scope>
</reference>
<dbReference type="RefSeq" id="XP_005826261.1">
    <property type="nucleotide sequence ID" value="XM_005826204.1"/>
</dbReference>
<dbReference type="AlphaFoldDB" id="L1ISR1"/>
<reference evidence="3" key="2">
    <citation type="submission" date="2012-11" db="EMBL/GenBank/DDBJ databases">
        <authorList>
            <person name="Kuo A."/>
            <person name="Curtis B.A."/>
            <person name="Tanifuji G."/>
            <person name="Burki F."/>
            <person name="Gruber A."/>
            <person name="Irimia M."/>
            <person name="Maruyama S."/>
            <person name="Arias M.C."/>
            <person name="Ball S.G."/>
            <person name="Gile G.H."/>
            <person name="Hirakawa Y."/>
            <person name="Hopkins J.F."/>
            <person name="Rensing S.A."/>
            <person name="Schmutz J."/>
            <person name="Symeonidi A."/>
            <person name="Elias M."/>
            <person name="Eveleigh R.J."/>
            <person name="Herman E.K."/>
            <person name="Klute M.J."/>
            <person name="Nakayama T."/>
            <person name="Obornik M."/>
            <person name="Reyes-Prieto A."/>
            <person name="Armbrust E.V."/>
            <person name="Aves S.J."/>
            <person name="Beiko R.G."/>
            <person name="Coutinho P."/>
            <person name="Dacks J.B."/>
            <person name="Durnford D.G."/>
            <person name="Fast N.M."/>
            <person name="Green B.R."/>
            <person name="Grisdale C."/>
            <person name="Hempe F."/>
            <person name="Henrissat B."/>
            <person name="Hoppner M.P."/>
            <person name="Ishida K.-I."/>
            <person name="Kim E."/>
            <person name="Koreny L."/>
            <person name="Kroth P.G."/>
            <person name="Liu Y."/>
            <person name="Malik S.-B."/>
            <person name="Maier U.G."/>
            <person name="McRose D."/>
            <person name="Mock T."/>
            <person name="Neilson J.A."/>
            <person name="Onodera N.T."/>
            <person name="Poole A.M."/>
            <person name="Pritham E.J."/>
            <person name="Richards T.A."/>
            <person name="Rocap G."/>
            <person name="Roy S.W."/>
            <person name="Sarai C."/>
            <person name="Schaack S."/>
            <person name="Shirato S."/>
            <person name="Slamovits C.H."/>
            <person name="Spencer D.F."/>
            <person name="Suzuki S."/>
            <person name="Worden A.Z."/>
            <person name="Zauner S."/>
            <person name="Barry K."/>
            <person name="Bell C."/>
            <person name="Bharti A.K."/>
            <person name="Crow J.A."/>
            <person name="Grimwood J."/>
            <person name="Kramer R."/>
            <person name="Lindquist E."/>
            <person name="Lucas S."/>
            <person name="Salamov A."/>
            <person name="McFadden G.I."/>
            <person name="Lane C.E."/>
            <person name="Keeling P.J."/>
            <person name="Gray M.W."/>
            <person name="Grigoriev I.V."/>
            <person name="Archibald J.M."/>
        </authorList>
    </citation>
    <scope>NUCLEOTIDE SEQUENCE</scope>
    <source>
        <strain evidence="3">CCMP2712</strain>
    </source>
</reference>
<dbReference type="GeneID" id="17295934"/>
<keyword evidence="3" id="KW-1185">Reference proteome</keyword>
<dbReference type="EnsemblProtists" id="EKX39281">
    <property type="protein sequence ID" value="EKX39281"/>
    <property type="gene ID" value="GUITHDRAFT_143680"/>
</dbReference>
<name>L1ISR1_GUITC</name>
<reference evidence="1 3" key="1">
    <citation type="journal article" date="2012" name="Nature">
        <title>Algal genomes reveal evolutionary mosaicism and the fate of nucleomorphs.</title>
        <authorList>
            <consortium name="DOE Joint Genome Institute"/>
            <person name="Curtis B.A."/>
            <person name="Tanifuji G."/>
            <person name="Burki F."/>
            <person name="Gruber A."/>
            <person name="Irimia M."/>
            <person name="Maruyama S."/>
            <person name="Arias M.C."/>
            <person name="Ball S.G."/>
            <person name="Gile G.H."/>
            <person name="Hirakawa Y."/>
            <person name="Hopkins J.F."/>
            <person name="Kuo A."/>
            <person name="Rensing S.A."/>
            <person name="Schmutz J."/>
            <person name="Symeonidi A."/>
            <person name="Elias M."/>
            <person name="Eveleigh R.J."/>
            <person name="Herman E.K."/>
            <person name="Klute M.J."/>
            <person name="Nakayama T."/>
            <person name="Obornik M."/>
            <person name="Reyes-Prieto A."/>
            <person name="Armbrust E.V."/>
            <person name="Aves S.J."/>
            <person name="Beiko R.G."/>
            <person name="Coutinho P."/>
            <person name="Dacks J.B."/>
            <person name="Durnford D.G."/>
            <person name="Fast N.M."/>
            <person name="Green B.R."/>
            <person name="Grisdale C.J."/>
            <person name="Hempel F."/>
            <person name="Henrissat B."/>
            <person name="Hoppner M.P."/>
            <person name="Ishida K."/>
            <person name="Kim E."/>
            <person name="Koreny L."/>
            <person name="Kroth P.G."/>
            <person name="Liu Y."/>
            <person name="Malik S.B."/>
            <person name="Maier U.G."/>
            <person name="McRose D."/>
            <person name="Mock T."/>
            <person name="Neilson J.A."/>
            <person name="Onodera N.T."/>
            <person name="Poole A.M."/>
            <person name="Pritham E.J."/>
            <person name="Richards T.A."/>
            <person name="Rocap G."/>
            <person name="Roy S.W."/>
            <person name="Sarai C."/>
            <person name="Schaack S."/>
            <person name="Shirato S."/>
            <person name="Slamovits C.H."/>
            <person name="Spencer D.F."/>
            <person name="Suzuki S."/>
            <person name="Worden A.Z."/>
            <person name="Zauner S."/>
            <person name="Barry K."/>
            <person name="Bell C."/>
            <person name="Bharti A.K."/>
            <person name="Crow J.A."/>
            <person name="Grimwood J."/>
            <person name="Kramer R."/>
            <person name="Lindquist E."/>
            <person name="Lucas S."/>
            <person name="Salamov A."/>
            <person name="McFadden G.I."/>
            <person name="Lane C.E."/>
            <person name="Keeling P.J."/>
            <person name="Gray M.W."/>
            <person name="Grigoriev I.V."/>
            <person name="Archibald J.M."/>
        </authorList>
    </citation>
    <scope>NUCLEOTIDE SEQUENCE</scope>
    <source>
        <strain evidence="1 3">CCMP2712</strain>
    </source>
</reference>
<proteinExistence type="predicted"/>
<accession>L1ISR1</accession>